<proteinExistence type="predicted"/>
<feature type="region of interest" description="Disordered" evidence="1">
    <location>
        <begin position="21"/>
        <end position="71"/>
    </location>
</feature>
<accession>A0A9Q1MQS7</accession>
<evidence type="ECO:0000313" key="3">
    <source>
        <dbReference type="EMBL" id="KAJ8566072.1"/>
    </source>
</evidence>
<dbReference type="PANTHER" id="PTHR48449:SF1">
    <property type="entry name" value="DUF1985 DOMAIN-CONTAINING PROTEIN"/>
    <property type="match status" value="1"/>
</dbReference>
<dbReference type="EMBL" id="JAJAGQ010000004">
    <property type="protein sequence ID" value="KAJ8566072.1"/>
    <property type="molecule type" value="Genomic_DNA"/>
</dbReference>
<sequence length="559" mass="64871">MVNCTAGKVLDKGNKVDMASNVVSDDKPVEAELHSKRVTRSQSTSPRQKVKKTKAVTGYKKKRDRSVTRDECLSDKSKKKKAATCTEHEPKFYIPANKHLHLRVSVHTNTDVVSMLKDRLNLRQLKMFQATCFGYFLELPPFLIQNQLIHALLPREVVLKEPNELCVKINDTILRFGLEEFAIMTELKCLNDEDNVYGVQETNTLMKEYFPNSKKVRKVELVNCFESKPWKSDEDALKLAVLYFIHSFLFSNENNHLIDESDFELVDSVDYHRYSWGAVVFTCLLRSMRYKVRNTNNMYRIGGLPLAFQTWFYECCFNLESDIVVRVDYKIRRILNWKVGKRLKLNKLSGDDLTSGLDKMNLDESHDPRDDDFCTSPPKTGLLPQYKTIKQDTQLKITKQARPVSEDDLRAEIKESRSDIEKLTDKVTSLNAFVVSLFEKVYKILKPKQAEKCDDDENARHEKEHKVNSPIICPVDYHGDGMWEVSRKHPFETPIDVPVRSDSVKQFKKWVKDWKTNKNKITLNLGVCFLNNKRWFYQFSAVGEGLSNTGLWCIYSSLR</sequence>
<dbReference type="Proteomes" id="UP001152561">
    <property type="component" value="Unassembled WGS sequence"/>
</dbReference>
<feature type="compositionally biased region" description="Basic residues" evidence="1">
    <location>
        <begin position="48"/>
        <end position="64"/>
    </location>
</feature>
<gene>
    <name evidence="3" type="ORF">K7X08_030549</name>
</gene>
<keyword evidence="4" id="KW-1185">Reference proteome</keyword>
<evidence type="ECO:0000313" key="4">
    <source>
        <dbReference type="Proteomes" id="UP001152561"/>
    </source>
</evidence>
<name>A0A9Q1MQS7_9SOLA</name>
<reference evidence="4" key="1">
    <citation type="journal article" date="2023" name="Proc. Natl. Acad. Sci. U.S.A.">
        <title>Genomic and structural basis for evolution of tropane alkaloid biosynthesis.</title>
        <authorList>
            <person name="Wanga Y.-J."/>
            <person name="Taina T."/>
            <person name="Yua J.-Y."/>
            <person name="Lia J."/>
            <person name="Xua B."/>
            <person name="Chenc J."/>
            <person name="D'Auriad J.C."/>
            <person name="Huanga J.-P."/>
            <person name="Huanga S.-X."/>
        </authorList>
    </citation>
    <scope>NUCLEOTIDE SEQUENCE [LARGE SCALE GENOMIC DNA]</scope>
    <source>
        <strain evidence="4">cv. KIB-2019</strain>
    </source>
</reference>
<evidence type="ECO:0000256" key="1">
    <source>
        <dbReference type="SAM" id="MobiDB-lite"/>
    </source>
</evidence>
<dbReference type="InterPro" id="IPR015410">
    <property type="entry name" value="DUF1985"/>
</dbReference>
<feature type="domain" description="DUF1985" evidence="2">
    <location>
        <begin position="154"/>
        <end position="287"/>
    </location>
</feature>
<dbReference type="AlphaFoldDB" id="A0A9Q1MQS7"/>
<comment type="caution">
    <text evidence="3">The sequence shown here is derived from an EMBL/GenBank/DDBJ whole genome shotgun (WGS) entry which is preliminary data.</text>
</comment>
<dbReference type="PANTHER" id="PTHR48449">
    <property type="entry name" value="DUF1985 DOMAIN-CONTAINING PROTEIN"/>
    <property type="match status" value="1"/>
</dbReference>
<dbReference type="OrthoDB" id="1750169at2759"/>
<evidence type="ECO:0000259" key="2">
    <source>
        <dbReference type="Pfam" id="PF09331"/>
    </source>
</evidence>
<feature type="compositionally biased region" description="Basic and acidic residues" evidence="1">
    <location>
        <begin position="24"/>
        <end position="35"/>
    </location>
</feature>
<protein>
    <recommendedName>
        <fullName evidence="2">DUF1985 domain-containing protein</fullName>
    </recommendedName>
</protein>
<dbReference type="Pfam" id="PF09331">
    <property type="entry name" value="DUF1985"/>
    <property type="match status" value="1"/>
</dbReference>
<organism evidence="3 4">
    <name type="scientific">Anisodus acutangulus</name>
    <dbReference type="NCBI Taxonomy" id="402998"/>
    <lineage>
        <taxon>Eukaryota</taxon>
        <taxon>Viridiplantae</taxon>
        <taxon>Streptophyta</taxon>
        <taxon>Embryophyta</taxon>
        <taxon>Tracheophyta</taxon>
        <taxon>Spermatophyta</taxon>
        <taxon>Magnoliopsida</taxon>
        <taxon>eudicotyledons</taxon>
        <taxon>Gunneridae</taxon>
        <taxon>Pentapetalae</taxon>
        <taxon>asterids</taxon>
        <taxon>lamiids</taxon>
        <taxon>Solanales</taxon>
        <taxon>Solanaceae</taxon>
        <taxon>Solanoideae</taxon>
        <taxon>Hyoscyameae</taxon>
        <taxon>Anisodus</taxon>
    </lineage>
</organism>